<feature type="region of interest" description="Disordered" evidence="1">
    <location>
        <begin position="1"/>
        <end position="69"/>
    </location>
</feature>
<protein>
    <submittedName>
        <fullName evidence="2">Uncharacterized protein</fullName>
    </submittedName>
</protein>
<evidence type="ECO:0000256" key="1">
    <source>
        <dbReference type="SAM" id="MobiDB-lite"/>
    </source>
</evidence>
<keyword evidence="3" id="KW-1185">Reference proteome</keyword>
<dbReference type="GeneID" id="25901719"/>
<evidence type="ECO:0000313" key="2">
    <source>
        <dbReference type="EMBL" id="KNC86635.1"/>
    </source>
</evidence>
<dbReference type="RefSeq" id="XP_014160537.1">
    <property type="nucleotide sequence ID" value="XM_014305062.1"/>
</dbReference>
<dbReference type="EMBL" id="KQ241643">
    <property type="protein sequence ID" value="KNC86635.1"/>
    <property type="molecule type" value="Genomic_DNA"/>
</dbReference>
<organism evidence="2 3">
    <name type="scientific">Sphaeroforma arctica JP610</name>
    <dbReference type="NCBI Taxonomy" id="667725"/>
    <lineage>
        <taxon>Eukaryota</taxon>
        <taxon>Ichthyosporea</taxon>
        <taxon>Ichthyophonida</taxon>
        <taxon>Sphaeroforma</taxon>
    </lineage>
</organism>
<feature type="compositionally biased region" description="Basic and acidic residues" evidence="1">
    <location>
        <begin position="24"/>
        <end position="38"/>
    </location>
</feature>
<dbReference type="AlphaFoldDB" id="A0A0L0GCB6"/>
<accession>A0A0L0GCB6</accession>
<name>A0A0L0GCB6_9EUKA</name>
<dbReference type="Proteomes" id="UP000054560">
    <property type="component" value="Unassembled WGS sequence"/>
</dbReference>
<evidence type="ECO:0000313" key="3">
    <source>
        <dbReference type="Proteomes" id="UP000054560"/>
    </source>
</evidence>
<proteinExistence type="predicted"/>
<reference evidence="2 3" key="1">
    <citation type="submission" date="2011-02" db="EMBL/GenBank/DDBJ databases">
        <title>The Genome Sequence of Sphaeroforma arctica JP610.</title>
        <authorList>
            <consortium name="The Broad Institute Genome Sequencing Platform"/>
            <person name="Russ C."/>
            <person name="Cuomo C."/>
            <person name="Young S.K."/>
            <person name="Zeng Q."/>
            <person name="Gargeya S."/>
            <person name="Alvarado L."/>
            <person name="Berlin A."/>
            <person name="Chapman S.B."/>
            <person name="Chen Z."/>
            <person name="Freedman E."/>
            <person name="Gellesch M."/>
            <person name="Goldberg J."/>
            <person name="Griggs A."/>
            <person name="Gujja S."/>
            <person name="Heilman E."/>
            <person name="Heiman D."/>
            <person name="Howarth C."/>
            <person name="Mehta T."/>
            <person name="Neiman D."/>
            <person name="Pearson M."/>
            <person name="Roberts A."/>
            <person name="Saif S."/>
            <person name="Shea T."/>
            <person name="Shenoy N."/>
            <person name="Sisk P."/>
            <person name="Stolte C."/>
            <person name="Sykes S."/>
            <person name="White J."/>
            <person name="Yandava C."/>
            <person name="Burger G."/>
            <person name="Gray M.W."/>
            <person name="Holland P.W.H."/>
            <person name="King N."/>
            <person name="Lang F.B.F."/>
            <person name="Roger A.J."/>
            <person name="Ruiz-Trillo I."/>
            <person name="Haas B."/>
            <person name="Nusbaum C."/>
            <person name="Birren B."/>
        </authorList>
    </citation>
    <scope>NUCLEOTIDE SEQUENCE [LARGE SCALE GENOMIC DNA]</scope>
    <source>
        <strain evidence="2 3">JP610</strain>
    </source>
</reference>
<gene>
    <name evidence="2" type="ORF">SARC_01215</name>
</gene>
<sequence length="69" mass="7622">MADDFGTVGNLYEASDGESDISDDGGKSDSEENDRSGDFDEDDIVTYKDVFGANKDETHKQQQNQHAYP</sequence>